<dbReference type="InParanoid" id="M1DNE7"/>
<keyword evidence="1" id="KW-0479">Metal-binding</keyword>
<dbReference type="HOGENOM" id="CLU_043741_3_1_1"/>
<dbReference type="InterPro" id="IPR036875">
    <property type="entry name" value="Znf_CCHC_sf"/>
</dbReference>
<dbReference type="SMART" id="SM00343">
    <property type="entry name" value="ZnF_C2HC"/>
    <property type="match status" value="1"/>
</dbReference>
<dbReference type="Proteomes" id="UP000011115">
    <property type="component" value="Unassembled WGS sequence"/>
</dbReference>
<reference evidence="4" key="2">
    <citation type="submission" date="2015-06" db="UniProtKB">
        <authorList>
            <consortium name="EnsemblPlants"/>
        </authorList>
    </citation>
    <scope>IDENTIFICATION</scope>
    <source>
        <strain evidence="4">DM1-3 516 R44</strain>
    </source>
</reference>
<keyword evidence="1" id="KW-0863">Zinc-finger</keyword>
<dbReference type="InterPro" id="IPR001878">
    <property type="entry name" value="Znf_CCHC"/>
</dbReference>
<dbReference type="EnsemblPlants" id="PGSC0003DMT400091793">
    <property type="protein sequence ID" value="PGSC0003DMT400091793"/>
    <property type="gene ID" value="PGSC0003DMG400041364"/>
</dbReference>
<dbReference type="Gene3D" id="4.10.60.10">
    <property type="entry name" value="Zinc finger, CCHC-type"/>
    <property type="match status" value="1"/>
</dbReference>
<evidence type="ECO:0000259" key="3">
    <source>
        <dbReference type="PROSITE" id="PS50158"/>
    </source>
</evidence>
<name>M1DNE7_SOLTU</name>
<evidence type="ECO:0000313" key="5">
    <source>
        <dbReference type="Proteomes" id="UP000011115"/>
    </source>
</evidence>
<evidence type="ECO:0000256" key="1">
    <source>
        <dbReference type="PROSITE-ProRule" id="PRU00047"/>
    </source>
</evidence>
<keyword evidence="1" id="KW-0862">Zinc</keyword>
<feature type="compositionally biased region" description="Basic and acidic residues" evidence="2">
    <location>
        <begin position="65"/>
        <end position="81"/>
    </location>
</feature>
<dbReference type="PANTHER" id="PTHR34482">
    <property type="entry name" value="DNA DAMAGE-INDUCIBLE PROTEIN 1-LIKE"/>
    <property type="match status" value="1"/>
</dbReference>
<dbReference type="PaxDb" id="4113-PGSC0003DMT400091793"/>
<dbReference type="SUPFAM" id="SSF57756">
    <property type="entry name" value="Retrovirus zinc finger-like domains"/>
    <property type="match status" value="1"/>
</dbReference>
<dbReference type="PANTHER" id="PTHR34482:SF57">
    <property type="entry name" value="RETROTRANSPOSON GAG DOMAIN-CONTAINING PROTEIN"/>
    <property type="match status" value="1"/>
</dbReference>
<dbReference type="GO" id="GO:0008270">
    <property type="term" value="F:zinc ion binding"/>
    <property type="evidence" value="ECO:0007669"/>
    <property type="project" value="UniProtKB-KW"/>
</dbReference>
<accession>M1DNE7</accession>
<feature type="region of interest" description="Disordered" evidence="2">
    <location>
        <begin position="143"/>
        <end position="164"/>
    </location>
</feature>
<dbReference type="AlphaFoldDB" id="M1DNE7"/>
<protein>
    <submittedName>
        <fullName evidence="4">Gag-pol protein</fullName>
    </submittedName>
</protein>
<evidence type="ECO:0000256" key="2">
    <source>
        <dbReference type="SAM" id="MobiDB-lite"/>
    </source>
</evidence>
<feature type="region of interest" description="Disordered" evidence="2">
    <location>
        <begin position="63"/>
        <end position="109"/>
    </location>
</feature>
<keyword evidence="5" id="KW-1185">Reference proteome</keyword>
<dbReference type="Gramene" id="PGSC0003DMT400091793">
    <property type="protein sequence ID" value="PGSC0003DMT400091793"/>
    <property type="gene ID" value="PGSC0003DMG400041364"/>
</dbReference>
<reference evidence="5" key="1">
    <citation type="journal article" date="2011" name="Nature">
        <title>Genome sequence and analysis of the tuber crop potato.</title>
        <authorList>
            <consortium name="The Potato Genome Sequencing Consortium"/>
        </authorList>
    </citation>
    <scope>NUCLEOTIDE SEQUENCE [LARGE SCALE GENOMIC DNA]</scope>
    <source>
        <strain evidence="5">cv. DM1-3 516 R44</strain>
    </source>
</reference>
<dbReference type="GO" id="GO:0003676">
    <property type="term" value="F:nucleic acid binding"/>
    <property type="evidence" value="ECO:0007669"/>
    <property type="project" value="InterPro"/>
</dbReference>
<dbReference type="PROSITE" id="PS50158">
    <property type="entry name" value="ZF_CCHC"/>
    <property type="match status" value="1"/>
</dbReference>
<feature type="domain" description="CCHC-type" evidence="3">
    <location>
        <begin position="126"/>
        <end position="141"/>
    </location>
</feature>
<proteinExistence type="predicted"/>
<organism evidence="4 5">
    <name type="scientific">Solanum tuberosum</name>
    <name type="common">Potato</name>
    <dbReference type="NCBI Taxonomy" id="4113"/>
    <lineage>
        <taxon>Eukaryota</taxon>
        <taxon>Viridiplantae</taxon>
        <taxon>Streptophyta</taxon>
        <taxon>Embryophyta</taxon>
        <taxon>Tracheophyta</taxon>
        <taxon>Spermatophyta</taxon>
        <taxon>Magnoliopsida</taxon>
        <taxon>eudicotyledons</taxon>
        <taxon>Gunneridae</taxon>
        <taxon>Pentapetalae</taxon>
        <taxon>asterids</taxon>
        <taxon>lamiids</taxon>
        <taxon>Solanales</taxon>
        <taxon>Solanaceae</taxon>
        <taxon>Solanoideae</taxon>
        <taxon>Solaneae</taxon>
        <taxon>Solanum</taxon>
    </lineage>
</organism>
<sequence>MSVKEYALKFTQLSKYVASMVADSRARMSKFVSSVSEMVAKEYHTTILIKEINISHLMTHSQQIQEEKFKERSRESKRTKTTDGVFSHPRSGGGNRSEGNGSSEQRVSEKFGKIHRGECLADSNVCFGCGKINHKIRDCPSVTMNEGDNHRRAQPYPSLGSSGD</sequence>
<evidence type="ECO:0000313" key="4">
    <source>
        <dbReference type="EnsemblPlants" id="PGSC0003DMT400091793"/>
    </source>
</evidence>